<dbReference type="Pfam" id="PF02709">
    <property type="entry name" value="Glyco_transf_7C"/>
    <property type="match status" value="1"/>
</dbReference>
<dbReference type="Proteomes" id="UP001642483">
    <property type="component" value="Unassembled WGS sequence"/>
</dbReference>
<reference evidence="14 15" key="1">
    <citation type="submission" date="2024-02" db="EMBL/GenBank/DDBJ databases">
        <authorList>
            <person name="Daric V."/>
            <person name="Darras S."/>
        </authorList>
    </citation>
    <scope>NUCLEOTIDE SEQUENCE [LARGE SCALE GENOMIC DNA]</scope>
</reference>
<comment type="subcellular location">
    <subcellularLocation>
        <location evidence="1">Membrane</location>
        <topology evidence="1">Single-pass type II membrane protein</topology>
    </subcellularLocation>
</comment>
<name>A0ABP0G3V7_CLALP</name>
<keyword evidence="9 11" id="KW-0472">Membrane</keyword>
<proteinExistence type="inferred from homology"/>
<dbReference type="PANTHER" id="PTHR19300">
    <property type="entry name" value="BETA-1,4-GALACTOSYLTRANSFERASE"/>
    <property type="match status" value="1"/>
</dbReference>
<evidence type="ECO:0000256" key="10">
    <source>
        <dbReference type="ARBA" id="ARBA00023180"/>
    </source>
</evidence>
<evidence type="ECO:0000256" key="5">
    <source>
        <dbReference type="ARBA" id="ARBA00022679"/>
    </source>
</evidence>
<feature type="domain" description="Galactosyltransferase C-terminal" evidence="12">
    <location>
        <begin position="214"/>
        <end position="291"/>
    </location>
</feature>
<sequence>MRSPPIRKCFLYVFFALVSITNVMWIVSSYWLNRRLRHNAFNVTYRENVTSAMSVTIRITVLAEKPVCSAPDKLVGVMKMNMAEMIKTYHDLNASVSTQSTRSGGFAFEPDSCKPKLSVAIIIPFRDREDHLKTLLGHLHPILLRQNLRFQVFVVEQSGNGTFNKGRLMNTGFLYAKNEAKTHFDCYIFHDVDMLPEDDRNLYSCETTTNRVYHLSCSVSKFNYKPLCCGMTVGGVLSFSENQYIKVNGFPNDYWGWGGEDDDMNSRIKLQGLRVGRPALGLCRYCMIEHERDHFNPYTENVVNDRVAAANQKAKISGLNNLKTNTTGVTNRPLYTHLYVDVGTQ</sequence>
<dbReference type="EMBL" id="CAWYQH010000102">
    <property type="protein sequence ID" value="CAK8686526.1"/>
    <property type="molecule type" value="Genomic_DNA"/>
</dbReference>
<keyword evidence="7 11" id="KW-0735">Signal-anchor</keyword>
<evidence type="ECO:0000256" key="7">
    <source>
        <dbReference type="ARBA" id="ARBA00022968"/>
    </source>
</evidence>
<keyword evidence="10 11" id="KW-0325">Glycoprotein</keyword>
<dbReference type="SUPFAM" id="SSF53448">
    <property type="entry name" value="Nucleotide-diphospho-sugar transferases"/>
    <property type="match status" value="1"/>
</dbReference>
<comment type="similarity">
    <text evidence="3 11">Belongs to the glycosyltransferase 7 family.</text>
</comment>
<evidence type="ECO:0000313" key="15">
    <source>
        <dbReference type="Proteomes" id="UP001642483"/>
    </source>
</evidence>
<evidence type="ECO:0000256" key="1">
    <source>
        <dbReference type="ARBA" id="ARBA00004606"/>
    </source>
</evidence>
<evidence type="ECO:0000256" key="11">
    <source>
        <dbReference type="RuleBase" id="RU368121"/>
    </source>
</evidence>
<dbReference type="InterPro" id="IPR003859">
    <property type="entry name" value="Galactosyl_T"/>
</dbReference>
<keyword evidence="6 11" id="KW-0812">Transmembrane</keyword>
<dbReference type="InterPro" id="IPR027791">
    <property type="entry name" value="Galactosyl_T_C"/>
</dbReference>
<evidence type="ECO:0000256" key="9">
    <source>
        <dbReference type="ARBA" id="ARBA00023136"/>
    </source>
</evidence>
<keyword evidence="15" id="KW-1185">Reference proteome</keyword>
<protein>
    <recommendedName>
        <fullName evidence="11">Beta-1,4-galactosyltransferase</fullName>
        <ecNumber evidence="11">2.4.1.-</ecNumber>
    </recommendedName>
</protein>
<dbReference type="InterPro" id="IPR029044">
    <property type="entry name" value="Nucleotide-diphossugar_trans"/>
</dbReference>
<evidence type="ECO:0000256" key="8">
    <source>
        <dbReference type="ARBA" id="ARBA00022989"/>
    </source>
</evidence>
<keyword evidence="4 11" id="KW-0328">Glycosyltransferase</keyword>
<keyword evidence="5 11" id="KW-0808">Transferase</keyword>
<keyword evidence="8 11" id="KW-1133">Transmembrane helix</keyword>
<comment type="caution">
    <text evidence="14">The sequence shown here is derived from an EMBL/GenBank/DDBJ whole genome shotgun (WGS) entry which is preliminary data.</text>
</comment>
<comment type="function">
    <text evidence="11">Catalyses the transfer of galactose onto proteins or lipids.</text>
</comment>
<feature type="transmembrane region" description="Helical" evidence="11">
    <location>
        <begin position="9"/>
        <end position="32"/>
    </location>
</feature>
<dbReference type="PRINTS" id="PR02050">
    <property type="entry name" value="B14GALTRFASE"/>
</dbReference>
<dbReference type="PANTHER" id="PTHR19300:SF61">
    <property type="entry name" value="BETA-1,4-N-ACETYLGALACTOSAMINYLTRANSFERASE"/>
    <property type="match status" value="1"/>
</dbReference>
<evidence type="ECO:0000256" key="3">
    <source>
        <dbReference type="ARBA" id="ARBA00005735"/>
    </source>
</evidence>
<evidence type="ECO:0000313" key="14">
    <source>
        <dbReference type="EMBL" id="CAK8686526.1"/>
    </source>
</evidence>
<comment type="pathway">
    <text evidence="2 11">Protein modification; protein glycosylation.</text>
</comment>
<feature type="domain" description="Galactosyltransferase N-terminal" evidence="13">
    <location>
        <begin position="71"/>
        <end position="206"/>
    </location>
</feature>
<dbReference type="EC" id="2.4.1.-" evidence="11"/>
<evidence type="ECO:0000256" key="4">
    <source>
        <dbReference type="ARBA" id="ARBA00022676"/>
    </source>
</evidence>
<evidence type="ECO:0000259" key="12">
    <source>
        <dbReference type="Pfam" id="PF02709"/>
    </source>
</evidence>
<dbReference type="InterPro" id="IPR027995">
    <property type="entry name" value="Galactosyl_T_N"/>
</dbReference>
<organism evidence="14 15">
    <name type="scientific">Clavelina lepadiformis</name>
    <name type="common">Light-bulb sea squirt</name>
    <name type="synonym">Ascidia lepadiformis</name>
    <dbReference type="NCBI Taxonomy" id="159417"/>
    <lineage>
        <taxon>Eukaryota</taxon>
        <taxon>Metazoa</taxon>
        <taxon>Chordata</taxon>
        <taxon>Tunicata</taxon>
        <taxon>Ascidiacea</taxon>
        <taxon>Aplousobranchia</taxon>
        <taxon>Clavelinidae</taxon>
        <taxon>Clavelina</taxon>
    </lineage>
</organism>
<dbReference type="Pfam" id="PF13733">
    <property type="entry name" value="Glyco_transf_7N"/>
    <property type="match status" value="1"/>
</dbReference>
<dbReference type="Gene3D" id="3.90.550.10">
    <property type="entry name" value="Spore Coat Polysaccharide Biosynthesis Protein SpsA, Chain A"/>
    <property type="match status" value="1"/>
</dbReference>
<evidence type="ECO:0000259" key="13">
    <source>
        <dbReference type="Pfam" id="PF13733"/>
    </source>
</evidence>
<accession>A0ABP0G3V7</accession>
<evidence type="ECO:0000256" key="6">
    <source>
        <dbReference type="ARBA" id="ARBA00022692"/>
    </source>
</evidence>
<gene>
    <name evidence="14" type="ORF">CVLEPA_LOCUS18448</name>
</gene>
<evidence type="ECO:0000256" key="2">
    <source>
        <dbReference type="ARBA" id="ARBA00004922"/>
    </source>
</evidence>